<evidence type="ECO:0000256" key="4">
    <source>
        <dbReference type="ARBA" id="ARBA00022927"/>
    </source>
</evidence>
<dbReference type="Proteomes" id="UP000245283">
    <property type="component" value="Unassembled WGS sequence"/>
</dbReference>
<keyword evidence="10" id="KW-1185">Reference proteome</keyword>
<dbReference type="RefSeq" id="WP_109092544.1">
    <property type="nucleotide sequence ID" value="NZ_QETB01000001.1"/>
</dbReference>
<comment type="subcellular location">
    <subcellularLocation>
        <location evidence="1">Membrane</location>
        <topology evidence="1">Single-pass membrane protein</topology>
    </subcellularLocation>
</comment>
<sequence>MFGISGGEFIVIVLIAAFVLGPKNVAQAVVGFRKIVEKARTWSARVRQETTVDLGSLGFDTSDVEKLRNLKLADYDPRQMVRQAVQEEMAEWMKATSGAGATGKADMAAAAAAFEAGVKAGQNSAAGPGQEESSSQVTNNQPNYLAASPTNEAQSEEPLDLHTILNRPDLGGSR</sequence>
<keyword evidence="6" id="KW-0811">Translocation</keyword>
<keyword evidence="3" id="KW-0812">Transmembrane</keyword>
<organism evidence="9 10">
    <name type="scientific">Ancrocorticia populi</name>
    <dbReference type="NCBI Taxonomy" id="2175228"/>
    <lineage>
        <taxon>Bacteria</taxon>
        <taxon>Bacillati</taxon>
        <taxon>Actinomycetota</taxon>
        <taxon>Actinomycetes</taxon>
        <taxon>Actinomycetales</taxon>
        <taxon>Actinomycetaceae</taxon>
        <taxon>Ancrocorticia</taxon>
    </lineage>
</organism>
<comment type="caution">
    <text evidence="9">The sequence shown here is derived from an EMBL/GenBank/DDBJ whole genome shotgun (WGS) entry which is preliminary data.</text>
</comment>
<name>A0A2V1K7G5_9ACTO</name>
<evidence type="ECO:0008006" key="11">
    <source>
        <dbReference type="Google" id="ProtNLM"/>
    </source>
</evidence>
<dbReference type="OrthoDB" id="3267321at2"/>
<reference evidence="10" key="1">
    <citation type="submission" date="2018-05" db="EMBL/GenBank/DDBJ databases">
        <authorList>
            <person name="Li Y."/>
        </authorList>
    </citation>
    <scope>NUCLEOTIDE SEQUENCE [LARGE SCALE GENOMIC DNA]</scope>
    <source>
        <strain evidence="10">sk1b4</strain>
    </source>
</reference>
<accession>A0A2V1K7G5</accession>
<evidence type="ECO:0000256" key="8">
    <source>
        <dbReference type="SAM" id="MobiDB-lite"/>
    </source>
</evidence>
<keyword evidence="5" id="KW-1133">Transmembrane helix</keyword>
<evidence type="ECO:0000313" key="10">
    <source>
        <dbReference type="Proteomes" id="UP000245283"/>
    </source>
</evidence>
<keyword evidence="2" id="KW-0813">Transport</keyword>
<dbReference type="AlphaFoldDB" id="A0A2V1K7G5"/>
<evidence type="ECO:0000256" key="6">
    <source>
        <dbReference type="ARBA" id="ARBA00023010"/>
    </source>
</evidence>
<keyword evidence="4" id="KW-0653">Protein transport</keyword>
<feature type="region of interest" description="Disordered" evidence="8">
    <location>
        <begin position="121"/>
        <end position="174"/>
    </location>
</feature>
<evidence type="ECO:0000256" key="7">
    <source>
        <dbReference type="ARBA" id="ARBA00023136"/>
    </source>
</evidence>
<evidence type="ECO:0000256" key="3">
    <source>
        <dbReference type="ARBA" id="ARBA00022692"/>
    </source>
</evidence>
<dbReference type="EMBL" id="QETB01000001">
    <property type="protein sequence ID" value="PWF27043.1"/>
    <property type="molecule type" value="Genomic_DNA"/>
</dbReference>
<dbReference type="Pfam" id="PF02416">
    <property type="entry name" value="TatA_B_E"/>
    <property type="match status" value="1"/>
</dbReference>
<evidence type="ECO:0000256" key="1">
    <source>
        <dbReference type="ARBA" id="ARBA00004167"/>
    </source>
</evidence>
<protein>
    <recommendedName>
        <fullName evidence="11">Translocase</fullName>
    </recommendedName>
</protein>
<feature type="compositionally biased region" description="Polar residues" evidence="8">
    <location>
        <begin position="131"/>
        <end position="153"/>
    </location>
</feature>
<gene>
    <name evidence="9" type="ORF">DD236_01125</name>
</gene>
<evidence type="ECO:0000256" key="5">
    <source>
        <dbReference type="ARBA" id="ARBA00022989"/>
    </source>
</evidence>
<evidence type="ECO:0000256" key="2">
    <source>
        <dbReference type="ARBA" id="ARBA00022448"/>
    </source>
</evidence>
<keyword evidence="7" id="KW-0472">Membrane</keyword>
<evidence type="ECO:0000313" key="9">
    <source>
        <dbReference type="EMBL" id="PWF27043.1"/>
    </source>
</evidence>
<dbReference type="InterPro" id="IPR003369">
    <property type="entry name" value="TatA/B/E"/>
</dbReference>
<proteinExistence type="predicted"/>